<accession>A0A9P0D5L1</accession>
<keyword evidence="4" id="KW-1185">Reference proteome</keyword>
<dbReference type="PANTHER" id="PTHR21505">
    <property type="entry name" value="MADF DOMAIN-CONTAINING PROTEIN-RELATED"/>
    <property type="match status" value="1"/>
</dbReference>
<dbReference type="InterPro" id="IPR006578">
    <property type="entry name" value="MADF-dom"/>
</dbReference>
<protein>
    <recommendedName>
        <fullName evidence="2">MADF domain-containing protein</fullName>
    </recommendedName>
</protein>
<reference evidence="3" key="1">
    <citation type="submission" date="2022-01" db="EMBL/GenBank/DDBJ databases">
        <authorList>
            <person name="King R."/>
        </authorList>
    </citation>
    <scope>NUCLEOTIDE SEQUENCE</scope>
</reference>
<gene>
    <name evidence="3" type="ORF">PSYICH_LOCUS11607</name>
</gene>
<dbReference type="OrthoDB" id="6768983at2759"/>
<feature type="domain" description="MADF" evidence="2">
    <location>
        <begin position="28"/>
        <end position="74"/>
    </location>
</feature>
<name>A0A9P0D5L1_9CUCU</name>
<evidence type="ECO:0000256" key="1">
    <source>
        <dbReference type="SAM" id="MobiDB-lite"/>
    </source>
</evidence>
<dbReference type="PANTHER" id="PTHR21505:SF8">
    <property type="entry name" value="DPT-YFP REPRESSOR BY OVEREXPRESSION, ISOFORM D-RELATED"/>
    <property type="match status" value="1"/>
</dbReference>
<dbReference type="Proteomes" id="UP001153636">
    <property type="component" value="Chromosome 5"/>
</dbReference>
<organism evidence="3 4">
    <name type="scientific">Psylliodes chrysocephalus</name>
    <dbReference type="NCBI Taxonomy" id="3402493"/>
    <lineage>
        <taxon>Eukaryota</taxon>
        <taxon>Metazoa</taxon>
        <taxon>Ecdysozoa</taxon>
        <taxon>Arthropoda</taxon>
        <taxon>Hexapoda</taxon>
        <taxon>Insecta</taxon>
        <taxon>Pterygota</taxon>
        <taxon>Neoptera</taxon>
        <taxon>Endopterygota</taxon>
        <taxon>Coleoptera</taxon>
        <taxon>Polyphaga</taxon>
        <taxon>Cucujiformia</taxon>
        <taxon>Chrysomeloidea</taxon>
        <taxon>Chrysomelidae</taxon>
        <taxon>Galerucinae</taxon>
        <taxon>Alticini</taxon>
        <taxon>Psylliodes</taxon>
    </lineage>
</organism>
<evidence type="ECO:0000313" key="4">
    <source>
        <dbReference type="Proteomes" id="UP001153636"/>
    </source>
</evidence>
<evidence type="ECO:0000259" key="2">
    <source>
        <dbReference type="Pfam" id="PF10545"/>
    </source>
</evidence>
<sequence length="177" mass="19819">MSLNWYETVMMEILELYHKHNLSVESPNGYRNRDARENALVSIVKEMRISGLNIANLKNKIKTIRTMYKKAHSLVFKSIKSGMGTEELFTSKLFWYKITDIFLKGVTNTRDTSSNLDLQHEEAESQIISENAGETKNESEFPPSIASSASSSVTAIKSQAEAIPVENTETANAATPK</sequence>
<dbReference type="EMBL" id="OV651817">
    <property type="protein sequence ID" value="CAH1110904.1"/>
    <property type="molecule type" value="Genomic_DNA"/>
</dbReference>
<proteinExistence type="predicted"/>
<feature type="region of interest" description="Disordered" evidence="1">
    <location>
        <begin position="111"/>
        <end position="152"/>
    </location>
</feature>
<feature type="compositionally biased region" description="Low complexity" evidence="1">
    <location>
        <begin position="140"/>
        <end position="152"/>
    </location>
</feature>
<dbReference type="AlphaFoldDB" id="A0A9P0D5L1"/>
<evidence type="ECO:0000313" key="3">
    <source>
        <dbReference type="EMBL" id="CAH1110904.1"/>
    </source>
</evidence>
<dbReference type="Pfam" id="PF10545">
    <property type="entry name" value="MADF_DNA_bdg"/>
    <property type="match status" value="1"/>
</dbReference>